<sequence>METMTIAEIKSQRSKDEKLVLIVLCKVSITSIRSLWYYESCGSYNRRLKMTYDGTYDCNNCNLNTATPVPRVKLQVQAQDDSGSATFVLFENILHKIVSEEVVNDVLEKLSKVTGLVKPVGWGGYLRRGGWERSVERDTEEEEEGRDQILGISSGGGAYALAETEERRCGEVTGARSGGFSAAAMGSGTWRQAWRWCVEEEQMPNRKWRRDLHGMAMRGGGAERGHIHRES</sequence>
<feature type="domain" description="Replication factor A C-terminal" evidence="1">
    <location>
        <begin position="35"/>
        <end position="99"/>
    </location>
</feature>
<protein>
    <recommendedName>
        <fullName evidence="1">Replication factor A C-terminal domain-containing protein</fullName>
    </recommendedName>
</protein>
<dbReference type="InterPro" id="IPR013955">
    <property type="entry name" value="Rep_factor-A_C"/>
</dbReference>
<dbReference type="EMBL" id="JBBNAG010000006">
    <property type="protein sequence ID" value="KAK9125946.1"/>
    <property type="molecule type" value="Genomic_DNA"/>
</dbReference>
<proteinExistence type="predicted"/>
<dbReference type="PANTHER" id="PTHR47165">
    <property type="entry name" value="OS03G0429900 PROTEIN"/>
    <property type="match status" value="1"/>
</dbReference>
<dbReference type="PANTHER" id="PTHR47165:SF4">
    <property type="entry name" value="OS03G0429900 PROTEIN"/>
    <property type="match status" value="1"/>
</dbReference>
<dbReference type="Proteomes" id="UP001419268">
    <property type="component" value="Unassembled WGS sequence"/>
</dbReference>
<dbReference type="AlphaFoldDB" id="A0AAP0J1U7"/>
<reference evidence="2 3" key="1">
    <citation type="submission" date="2024-01" db="EMBL/GenBank/DDBJ databases">
        <title>Genome assemblies of Stephania.</title>
        <authorList>
            <person name="Yang L."/>
        </authorList>
    </citation>
    <scope>NUCLEOTIDE SEQUENCE [LARGE SCALE GENOMIC DNA]</scope>
    <source>
        <strain evidence="2">JXDWG</strain>
        <tissue evidence="2">Leaf</tissue>
    </source>
</reference>
<name>A0AAP0J1U7_9MAGN</name>
<accession>A0AAP0J1U7</accession>
<dbReference type="Gene3D" id="2.40.50.140">
    <property type="entry name" value="Nucleic acid-binding proteins"/>
    <property type="match status" value="1"/>
</dbReference>
<gene>
    <name evidence="2" type="ORF">Scep_014792</name>
</gene>
<organism evidence="2 3">
    <name type="scientific">Stephania cephalantha</name>
    <dbReference type="NCBI Taxonomy" id="152367"/>
    <lineage>
        <taxon>Eukaryota</taxon>
        <taxon>Viridiplantae</taxon>
        <taxon>Streptophyta</taxon>
        <taxon>Embryophyta</taxon>
        <taxon>Tracheophyta</taxon>
        <taxon>Spermatophyta</taxon>
        <taxon>Magnoliopsida</taxon>
        <taxon>Ranunculales</taxon>
        <taxon>Menispermaceae</taxon>
        <taxon>Menispermoideae</taxon>
        <taxon>Cissampelideae</taxon>
        <taxon>Stephania</taxon>
    </lineage>
</organism>
<comment type="caution">
    <text evidence="2">The sequence shown here is derived from an EMBL/GenBank/DDBJ whole genome shotgun (WGS) entry which is preliminary data.</text>
</comment>
<dbReference type="Pfam" id="PF08646">
    <property type="entry name" value="Rep_fac-A_C"/>
    <property type="match status" value="1"/>
</dbReference>
<evidence type="ECO:0000259" key="1">
    <source>
        <dbReference type="Pfam" id="PF08646"/>
    </source>
</evidence>
<dbReference type="InterPro" id="IPR012340">
    <property type="entry name" value="NA-bd_OB-fold"/>
</dbReference>
<keyword evidence="3" id="KW-1185">Reference proteome</keyword>
<evidence type="ECO:0000313" key="3">
    <source>
        <dbReference type="Proteomes" id="UP001419268"/>
    </source>
</evidence>
<evidence type="ECO:0000313" key="2">
    <source>
        <dbReference type="EMBL" id="KAK9125946.1"/>
    </source>
</evidence>
<dbReference type="SUPFAM" id="SSF50249">
    <property type="entry name" value="Nucleic acid-binding proteins"/>
    <property type="match status" value="1"/>
</dbReference>